<dbReference type="SUPFAM" id="SSF48403">
    <property type="entry name" value="Ankyrin repeat"/>
    <property type="match status" value="1"/>
</dbReference>
<protein>
    <recommendedName>
        <fullName evidence="3">Ankyrin repeat domain-containing protein</fullName>
    </recommendedName>
</protein>
<keyword evidence="2" id="KW-1185">Reference proteome</keyword>
<organism evidence="1 2">
    <name type="scientific">Pelagomonas calceolata</name>
    <dbReference type="NCBI Taxonomy" id="35677"/>
    <lineage>
        <taxon>Eukaryota</taxon>
        <taxon>Sar</taxon>
        <taxon>Stramenopiles</taxon>
        <taxon>Ochrophyta</taxon>
        <taxon>Pelagophyceae</taxon>
        <taxon>Pelagomonadales</taxon>
        <taxon>Pelagomonadaceae</taxon>
        <taxon>Pelagomonas</taxon>
    </lineage>
</organism>
<evidence type="ECO:0008006" key="3">
    <source>
        <dbReference type="Google" id="ProtNLM"/>
    </source>
</evidence>
<proteinExistence type="predicted"/>
<reference evidence="1" key="1">
    <citation type="submission" date="2021-11" db="EMBL/GenBank/DDBJ databases">
        <authorList>
            <consortium name="Genoscope - CEA"/>
            <person name="William W."/>
        </authorList>
    </citation>
    <scope>NUCLEOTIDE SEQUENCE</scope>
</reference>
<dbReference type="EMBL" id="CAKKNE010000003">
    <property type="protein sequence ID" value="CAH0371572.1"/>
    <property type="molecule type" value="Genomic_DNA"/>
</dbReference>
<dbReference type="AlphaFoldDB" id="A0A8J2WWR6"/>
<accession>A0A8J2WWR6</accession>
<dbReference type="Gene3D" id="1.25.40.20">
    <property type="entry name" value="Ankyrin repeat-containing domain"/>
    <property type="match status" value="1"/>
</dbReference>
<dbReference type="InterPro" id="IPR036770">
    <property type="entry name" value="Ankyrin_rpt-contain_sf"/>
</dbReference>
<dbReference type="Proteomes" id="UP000789595">
    <property type="component" value="Unassembled WGS sequence"/>
</dbReference>
<dbReference type="OrthoDB" id="2306477at2759"/>
<comment type="caution">
    <text evidence="1">The sequence shown here is derived from an EMBL/GenBank/DDBJ whole genome shotgun (WGS) entry which is preliminary data.</text>
</comment>
<sequence length="166" mass="18754">MRRVLIDAGADINARNRRNETPLISAIQFVCAGQDRPNRHRVALVSELLRAGASLDIRIDTGPYGIFDSVDDLVRAIEREIDGLRDNRDWVAIRSLIEGVRAAGGTWAAYARLPRRRVLRLRSLVARGRARTADPILEPVFRLPNEMCWHVLKFWRATCATTGEVL</sequence>
<evidence type="ECO:0000313" key="1">
    <source>
        <dbReference type="EMBL" id="CAH0371572.1"/>
    </source>
</evidence>
<evidence type="ECO:0000313" key="2">
    <source>
        <dbReference type="Proteomes" id="UP000789595"/>
    </source>
</evidence>
<gene>
    <name evidence="1" type="ORF">PECAL_3P15210</name>
</gene>
<name>A0A8J2WWR6_9STRA</name>